<evidence type="ECO:0000313" key="1">
    <source>
        <dbReference type="EMBL" id="ORA93675.1"/>
    </source>
</evidence>
<protein>
    <recommendedName>
        <fullName evidence="3">PIN domain-containing protein</fullName>
    </recommendedName>
</protein>
<gene>
    <name evidence="1" type="ORF">BST27_28670</name>
</gene>
<evidence type="ECO:0008006" key="3">
    <source>
        <dbReference type="Google" id="ProtNLM"/>
    </source>
</evidence>
<keyword evidence="2" id="KW-1185">Reference proteome</keyword>
<dbReference type="OrthoDB" id="3234223at2"/>
<proteinExistence type="predicted"/>
<dbReference type="AlphaFoldDB" id="A0A1E3S3Z7"/>
<organism evidence="1 2">
    <name type="scientific">Mycobacterium intermedium</name>
    <dbReference type="NCBI Taxonomy" id="28445"/>
    <lineage>
        <taxon>Bacteria</taxon>
        <taxon>Bacillati</taxon>
        <taxon>Actinomycetota</taxon>
        <taxon>Actinomycetes</taxon>
        <taxon>Mycobacteriales</taxon>
        <taxon>Mycobacteriaceae</taxon>
        <taxon>Mycobacterium</taxon>
        <taxon>Mycobacterium simiae complex</taxon>
    </lineage>
</organism>
<dbReference type="RefSeq" id="WP_069422491.1">
    <property type="nucleotide sequence ID" value="NZ_CBCRZH010000143.1"/>
</dbReference>
<accession>A0A1E3S3Z7</accession>
<dbReference type="Proteomes" id="UP000192739">
    <property type="component" value="Unassembled WGS sequence"/>
</dbReference>
<dbReference type="EMBL" id="MVHT01000139">
    <property type="protein sequence ID" value="ORA93675.1"/>
    <property type="molecule type" value="Genomic_DNA"/>
</dbReference>
<reference evidence="1 2" key="1">
    <citation type="submission" date="2017-02" db="EMBL/GenBank/DDBJ databases">
        <title>The new phylogeny of genus Mycobacterium.</title>
        <authorList>
            <person name="Tortoli E."/>
            <person name="Trovato A."/>
            <person name="Cirillo D.M."/>
        </authorList>
    </citation>
    <scope>NUCLEOTIDE SEQUENCE [LARGE SCALE GENOMIC DNA]</scope>
    <source>
        <strain evidence="1 2">DSM 44049</strain>
    </source>
</reference>
<comment type="caution">
    <text evidence="1">The sequence shown here is derived from an EMBL/GenBank/DDBJ whole genome shotgun (WGS) entry which is preliminary data.</text>
</comment>
<evidence type="ECO:0000313" key="2">
    <source>
        <dbReference type="Proteomes" id="UP000192739"/>
    </source>
</evidence>
<name>A0A1E3S3Z7_MYCIE</name>
<sequence length="211" mass="23464">MGESPPAVVVFDVNIYVDLAGLITQPYEWDKLEAVAVGHWNDALPHPTDARFDSLRAVLMSKTGQVGASGSSERLEVWTSEHIDDLVVKKVHENATDAAGRGWTQANAEDLLEKLVYDLVFDFTHGGTAGRVIDPLNHPPLDHEDGCVMRTAASSGDVLESPRYCVTRDREFREACRADQLEPSVQVLYPHEWVTALRNARRPPIPRPRSE</sequence>